<dbReference type="InterPro" id="IPR029044">
    <property type="entry name" value="Nucleotide-diphossugar_trans"/>
</dbReference>
<dbReference type="PANTHER" id="PTHR43685:SF3">
    <property type="entry name" value="SLR2126 PROTEIN"/>
    <property type="match status" value="1"/>
</dbReference>
<feature type="transmembrane region" description="Helical" evidence="1">
    <location>
        <begin position="236"/>
        <end position="255"/>
    </location>
</feature>
<dbReference type="GO" id="GO:0016740">
    <property type="term" value="F:transferase activity"/>
    <property type="evidence" value="ECO:0007669"/>
    <property type="project" value="UniProtKB-KW"/>
</dbReference>
<feature type="domain" description="Glycosyltransferase 2-like" evidence="2">
    <location>
        <begin position="4"/>
        <end position="127"/>
    </location>
</feature>
<dbReference type="Pfam" id="PF00535">
    <property type="entry name" value="Glycos_transf_2"/>
    <property type="match status" value="1"/>
</dbReference>
<feature type="transmembrane region" description="Helical" evidence="1">
    <location>
        <begin position="261"/>
        <end position="279"/>
    </location>
</feature>
<comment type="caution">
    <text evidence="3">The sequence shown here is derived from an EMBL/GenBank/DDBJ whole genome shotgun (WGS) entry which is preliminary data.</text>
</comment>
<evidence type="ECO:0000256" key="1">
    <source>
        <dbReference type="SAM" id="Phobius"/>
    </source>
</evidence>
<protein>
    <submittedName>
        <fullName evidence="3">Glycosyl transferase</fullName>
    </submittedName>
</protein>
<dbReference type="SUPFAM" id="SSF53448">
    <property type="entry name" value="Nucleotide-diphospho-sugar transferases"/>
    <property type="match status" value="1"/>
</dbReference>
<evidence type="ECO:0000313" key="4">
    <source>
        <dbReference type="Proteomes" id="UP000230505"/>
    </source>
</evidence>
<accession>A0A2M7IXQ8</accession>
<organism evidence="3 4">
    <name type="scientific">bacterium (Candidatus Gribaldobacteria) CG_4_8_14_3_um_filter_42_11</name>
    <dbReference type="NCBI Taxonomy" id="2014267"/>
    <lineage>
        <taxon>Bacteria</taxon>
        <taxon>Candidatus Gribaldobacteria</taxon>
    </lineage>
</organism>
<dbReference type="InterPro" id="IPR001173">
    <property type="entry name" value="Glyco_trans_2-like"/>
</dbReference>
<evidence type="ECO:0000313" key="3">
    <source>
        <dbReference type="EMBL" id="PIX02949.1"/>
    </source>
</evidence>
<dbReference type="Gene3D" id="3.90.550.10">
    <property type="entry name" value="Spore Coat Polysaccharide Biosynthesis Protein SpsA, Chain A"/>
    <property type="match status" value="1"/>
</dbReference>
<keyword evidence="3" id="KW-0808">Transferase</keyword>
<evidence type="ECO:0000259" key="2">
    <source>
        <dbReference type="Pfam" id="PF00535"/>
    </source>
</evidence>
<keyword evidence="1" id="KW-0472">Membrane</keyword>
<name>A0A2M7IXQ8_9BACT</name>
<gene>
    <name evidence="3" type="ORF">COZ78_02925</name>
</gene>
<reference evidence="4" key="1">
    <citation type="submission" date="2017-09" db="EMBL/GenBank/DDBJ databases">
        <title>Depth-based differentiation of microbial function through sediment-hosted aquifers and enrichment of novel symbionts in the deep terrestrial subsurface.</title>
        <authorList>
            <person name="Probst A.J."/>
            <person name="Ladd B."/>
            <person name="Jarett J.K."/>
            <person name="Geller-Mcgrath D.E."/>
            <person name="Sieber C.M.K."/>
            <person name="Emerson J.B."/>
            <person name="Anantharaman K."/>
            <person name="Thomas B.C."/>
            <person name="Malmstrom R."/>
            <person name="Stieglmeier M."/>
            <person name="Klingl A."/>
            <person name="Woyke T."/>
            <person name="Ryan C.M."/>
            <person name="Banfield J.F."/>
        </authorList>
    </citation>
    <scope>NUCLEOTIDE SEQUENCE [LARGE SCALE GENOMIC DNA]</scope>
</reference>
<dbReference type="PANTHER" id="PTHR43685">
    <property type="entry name" value="GLYCOSYLTRANSFERASE"/>
    <property type="match status" value="1"/>
</dbReference>
<keyword evidence="1" id="KW-1133">Transmembrane helix</keyword>
<dbReference type="Proteomes" id="UP000230505">
    <property type="component" value="Unassembled WGS sequence"/>
</dbReference>
<keyword evidence="1" id="KW-0812">Transmembrane</keyword>
<proteinExistence type="predicted"/>
<dbReference type="InterPro" id="IPR050834">
    <property type="entry name" value="Glycosyltransf_2"/>
</dbReference>
<dbReference type="EMBL" id="PFHV01000079">
    <property type="protein sequence ID" value="PIX02949.1"/>
    <property type="molecule type" value="Genomic_DNA"/>
</dbReference>
<dbReference type="AlphaFoldDB" id="A0A2M7IXQ8"/>
<feature type="transmembrane region" description="Helical" evidence="1">
    <location>
        <begin position="291"/>
        <end position="310"/>
    </location>
</feature>
<sequence length="320" mass="36424">MKVSIIIPVKEINDYIRESIPKILGMDYSDFEVLIFPDMASAEFFPKTRIIPTGKVGPSQKRNLALRYATGEILAFLDDDAYPAKDWLAKAVSHFENLEVVAVGGPAITPQSDNFWQKVSGAMFLSKISGGNPARYWPIGGIKQVDDWPSVNLLVRKSDFAAVNGFDCAFWPGEDTKLCLDLTKKLGKKIIYDPSVLVYHHRRAGLKKHLRQVGGYGLHRGYFAKKYPENSRKLKYFLPSAFLISIVAGWLLGLYFFWARLFFVVIWFFYFLALMIAFFDINQKIKNIKVSLAALPYILLTHLVYGYKFLQGLLNKKLSI</sequence>